<sequence length="62" mass="6725">MTEGADERPWRAGASAEVTGWADGARIVVALGPIDQDAADPAELAHLRLPVRAMNPSSWEWR</sequence>
<dbReference type="Proteomes" id="UP001589788">
    <property type="component" value="Unassembled WGS sequence"/>
</dbReference>
<proteinExistence type="predicted"/>
<reference evidence="1 2" key="1">
    <citation type="submission" date="2024-09" db="EMBL/GenBank/DDBJ databases">
        <authorList>
            <person name="Sun Q."/>
            <person name="Mori K."/>
        </authorList>
    </citation>
    <scope>NUCLEOTIDE SEQUENCE [LARGE SCALE GENOMIC DNA]</scope>
    <source>
        <strain evidence="1 2">JCM 15389</strain>
    </source>
</reference>
<name>A0ABV6C688_9ACTN</name>
<evidence type="ECO:0000313" key="2">
    <source>
        <dbReference type="Proteomes" id="UP001589788"/>
    </source>
</evidence>
<dbReference type="EMBL" id="JBHLYQ010000163">
    <property type="protein sequence ID" value="MFC0082828.1"/>
    <property type="molecule type" value="Genomic_DNA"/>
</dbReference>
<comment type="caution">
    <text evidence="1">The sequence shown here is derived from an EMBL/GenBank/DDBJ whole genome shotgun (WGS) entry which is preliminary data.</text>
</comment>
<evidence type="ECO:0000313" key="1">
    <source>
        <dbReference type="EMBL" id="MFC0082828.1"/>
    </source>
</evidence>
<accession>A0ABV6C688</accession>
<dbReference type="RefSeq" id="WP_377790488.1">
    <property type="nucleotide sequence ID" value="NZ_JBHLYQ010000163.1"/>
</dbReference>
<protein>
    <submittedName>
        <fullName evidence="1">Uncharacterized protein</fullName>
    </submittedName>
</protein>
<organism evidence="1 2">
    <name type="scientific">Aciditerrimonas ferrireducens</name>
    <dbReference type="NCBI Taxonomy" id="667306"/>
    <lineage>
        <taxon>Bacteria</taxon>
        <taxon>Bacillati</taxon>
        <taxon>Actinomycetota</taxon>
        <taxon>Acidimicrobiia</taxon>
        <taxon>Acidimicrobiales</taxon>
        <taxon>Acidimicrobiaceae</taxon>
        <taxon>Aciditerrimonas</taxon>
    </lineage>
</organism>
<keyword evidence="2" id="KW-1185">Reference proteome</keyword>
<gene>
    <name evidence="1" type="ORF">ACFFRE_11875</name>
</gene>